<accession>A0A9Q4CAR2</accession>
<feature type="domain" description="DUF4232" evidence="2">
    <location>
        <begin position="88"/>
        <end position="220"/>
    </location>
</feature>
<sequence>MSSHTSHTRPGDTIRDVPGTPGVRTGRGTRAAATLLTSLAVGTVLLTGCTDHNRSEVTLAGGTGVEEDTPGHDSRPRPPAPVDPSTPCPAAQLSATVDSTNAGAGHTFYTVRLTNNGSPCTLSGYPGVSLIDAAGNQVGAAADREIGAKGHPTRLDTGSSATFSTRFSQPHAYNPEACEPTERAQHMKIYPPNDTGWLTIPVSQPTCGSDEVSTITVTGVSAD</sequence>
<reference evidence="3" key="1">
    <citation type="submission" date="2022-11" db="EMBL/GenBank/DDBJ databases">
        <title>Corynebacterium sp. isolated from Penguins.</title>
        <authorList>
            <person name="Sedlar K."/>
            <person name="Svec P."/>
        </authorList>
    </citation>
    <scope>NUCLEOTIDE SEQUENCE</scope>
    <source>
        <strain evidence="3">P7374</strain>
    </source>
</reference>
<organism evidence="3 4">
    <name type="scientific">Corynebacterium pygosceleis</name>
    <dbReference type="NCBI Taxonomy" id="2800406"/>
    <lineage>
        <taxon>Bacteria</taxon>
        <taxon>Bacillati</taxon>
        <taxon>Actinomycetota</taxon>
        <taxon>Actinomycetes</taxon>
        <taxon>Mycobacteriales</taxon>
        <taxon>Corynebacteriaceae</taxon>
        <taxon>Corynebacterium</taxon>
    </lineage>
</organism>
<protein>
    <submittedName>
        <fullName evidence="3">DUF4232 domain-containing protein</fullName>
    </submittedName>
</protein>
<dbReference type="Proteomes" id="UP001071478">
    <property type="component" value="Unassembled WGS sequence"/>
</dbReference>
<feature type="compositionally biased region" description="Pro residues" evidence="1">
    <location>
        <begin position="77"/>
        <end position="87"/>
    </location>
</feature>
<evidence type="ECO:0000313" key="3">
    <source>
        <dbReference type="EMBL" id="MCX7468728.1"/>
    </source>
</evidence>
<dbReference type="RefSeq" id="WP_248168158.1">
    <property type="nucleotide sequence ID" value="NZ_JALNJA010000003.1"/>
</dbReference>
<dbReference type="Pfam" id="PF14016">
    <property type="entry name" value="DUF4232"/>
    <property type="match status" value="1"/>
</dbReference>
<dbReference type="EMBL" id="JAPMKU010000003">
    <property type="protein sequence ID" value="MCX7468728.1"/>
    <property type="molecule type" value="Genomic_DNA"/>
</dbReference>
<evidence type="ECO:0000256" key="1">
    <source>
        <dbReference type="SAM" id="MobiDB-lite"/>
    </source>
</evidence>
<comment type="caution">
    <text evidence="3">The sequence shown here is derived from an EMBL/GenBank/DDBJ whole genome shotgun (WGS) entry which is preliminary data.</text>
</comment>
<proteinExistence type="predicted"/>
<feature type="region of interest" description="Disordered" evidence="1">
    <location>
        <begin position="59"/>
        <end position="89"/>
    </location>
</feature>
<feature type="region of interest" description="Disordered" evidence="1">
    <location>
        <begin position="1"/>
        <end position="27"/>
    </location>
</feature>
<feature type="compositionally biased region" description="Low complexity" evidence="1">
    <location>
        <begin position="17"/>
        <end position="27"/>
    </location>
</feature>
<dbReference type="InterPro" id="IPR025326">
    <property type="entry name" value="DUF4232"/>
</dbReference>
<evidence type="ECO:0000313" key="4">
    <source>
        <dbReference type="Proteomes" id="UP001071478"/>
    </source>
</evidence>
<evidence type="ECO:0000259" key="2">
    <source>
        <dbReference type="Pfam" id="PF14016"/>
    </source>
</evidence>
<dbReference type="AlphaFoldDB" id="A0A9Q4CAR2"/>
<gene>
    <name evidence="3" type="ORF">OS129_07555</name>
</gene>
<name>A0A9Q4CAR2_9CORY</name>